<evidence type="ECO:0000256" key="1">
    <source>
        <dbReference type="ARBA" id="ARBA00001668"/>
    </source>
</evidence>
<evidence type="ECO:0000256" key="14">
    <source>
        <dbReference type="ARBA" id="ARBA00023295"/>
    </source>
</evidence>
<dbReference type="PROSITE" id="PS51068">
    <property type="entry name" value="FPG_CAT"/>
    <property type="match status" value="1"/>
</dbReference>
<dbReference type="PANTHER" id="PTHR22993">
    <property type="entry name" value="FORMAMIDOPYRIMIDINE-DNA GLYCOSYLASE"/>
    <property type="match status" value="1"/>
</dbReference>
<dbReference type="GO" id="GO:0008534">
    <property type="term" value="F:oxidized purine nucleobase lesion DNA N-glycosylase activity"/>
    <property type="evidence" value="ECO:0007669"/>
    <property type="project" value="UniProtKB-EC"/>
</dbReference>
<feature type="domain" description="FPG-type" evidence="17">
    <location>
        <begin position="238"/>
        <end position="272"/>
    </location>
</feature>
<protein>
    <submittedName>
        <fullName evidence="19">DNA-formamidopyrimidine glycosylase</fullName>
        <ecNumber evidence="19">3.2.2.23</ecNumber>
    </submittedName>
</protein>
<dbReference type="InterPro" id="IPR015886">
    <property type="entry name" value="H2TH_FPG"/>
</dbReference>
<evidence type="ECO:0000256" key="6">
    <source>
        <dbReference type="ARBA" id="ARBA00022763"/>
    </source>
</evidence>
<evidence type="ECO:0000256" key="11">
    <source>
        <dbReference type="ARBA" id="ARBA00023204"/>
    </source>
</evidence>
<evidence type="ECO:0000256" key="4">
    <source>
        <dbReference type="ARBA" id="ARBA00011245"/>
    </source>
</evidence>
<dbReference type="NCBIfam" id="NF002211">
    <property type="entry name" value="PRK01103.1"/>
    <property type="match status" value="1"/>
</dbReference>
<dbReference type="EC" id="3.2.2.23" evidence="19"/>
<dbReference type="Proteomes" id="UP001059252">
    <property type="component" value="Chromosome"/>
</dbReference>
<evidence type="ECO:0000259" key="17">
    <source>
        <dbReference type="PROSITE" id="PS51066"/>
    </source>
</evidence>
<dbReference type="Gene3D" id="1.10.8.50">
    <property type="match status" value="1"/>
</dbReference>
<dbReference type="SMART" id="SM01232">
    <property type="entry name" value="H2TH"/>
    <property type="match status" value="1"/>
</dbReference>
<dbReference type="SMART" id="SM00898">
    <property type="entry name" value="Fapy_DNA_glyco"/>
    <property type="match status" value="1"/>
</dbReference>
<dbReference type="CDD" id="cd08966">
    <property type="entry name" value="EcFpg-like_N"/>
    <property type="match status" value="1"/>
</dbReference>
<reference evidence="19" key="1">
    <citation type="submission" date="2022-08" db="EMBL/GenBank/DDBJ databases">
        <title>Complete genome of Mycoplasma iguanae type strain 2327.</title>
        <authorList>
            <person name="Spergser J."/>
        </authorList>
    </citation>
    <scope>NUCLEOTIDE SEQUENCE</scope>
    <source>
        <strain evidence="19">2327</strain>
    </source>
</reference>
<dbReference type="InterPro" id="IPR010663">
    <property type="entry name" value="Znf_FPG/IleRS"/>
</dbReference>
<keyword evidence="6" id="KW-0227">DNA damage</keyword>
<keyword evidence="13" id="KW-0511">Multifunctional enzyme</keyword>
<dbReference type="Pfam" id="PF06827">
    <property type="entry name" value="zf-FPG_IleRS"/>
    <property type="match status" value="1"/>
</dbReference>
<evidence type="ECO:0000256" key="2">
    <source>
        <dbReference type="ARBA" id="ARBA00001947"/>
    </source>
</evidence>
<dbReference type="EMBL" id="CP102734">
    <property type="protein sequence ID" value="UVD81581.1"/>
    <property type="molecule type" value="Genomic_DNA"/>
</dbReference>
<evidence type="ECO:0000256" key="10">
    <source>
        <dbReference type="ARBA" id="ARBA00023125"/>
    </source>
</evidence>
<dbReference type="NCBIfam" id="TIGR00577">
    <property type="entry name" value="fpg"/>
    <property type="match status" value="1"/>
</dbReference>
<dbReference type="Gene3D" id="3.20.190.10">
    <property type="entry name" value="MutM-like, N-terminal"/>
    <property type="match status" value="1"/>
</dbReference>
<keyword evidence="7 16" id="KW-0863">Zinc-finger</keyword>
<comment type="catalytic activity">
    <reaction evidence="1">
        <text>Hydrolysis of DNA containing ring-opened 7-methylguanine residues, releasing 2,6-diamino-4-hydroxy-5-(N-methyl)formamidopyrimidine.</text>
        <dbReference type="EC" id="3.2.2.23"/>
    </reaction>
</comment>
<keyword evidence="10" id="KW-0238">DNA-binding</keyword>
<keyword evidence="5" id="KW-0479">Metal-binding</keyword>
<evidence type="ECO:0000256" key="3">
    <source>
        <dbReference type="ARBA" id="ARBA00009409"/>
    </source>
</evidence>
<dbReference type="InterPro" id="IPR000214">
    <property type="entry name" value="Znf_DNA_glyclase/AP_lyase"/>
</dbReference>
<keyword evidence="14 19" id="KW-0326">Glycosidase</keyword>
<gene>
    <name evidence="19" type="primary">mutM</name>
    <name evidence="19" type="ORF">NV226_02540</name>
</gene>
<dbReference type="RefSeq" id="WP_258210755.1">
    <property type="nucleotide sequence ID" value="NZ_CP102734.1"/>
</dbReference>
<evidence type="ECO:0000256" key="7">
    <source>
        <dbReference type="ARBA" id="ARBA00022771"/>
    </source>
</evidence>
<evidence type="ECO:0000313" key="19">
    <source>
        <dbReference type="EMBL" id="UVD81581.1"/>
    </source>
</evidence>
<dbReference type="SUPFAM" id="SSF57716">
    <property type="entry name" value="Glucocorticoid receptor-like (DNA-binding domain)"/>
    <property type="match status" value="1"/>
</dbReference>
<evidence type="ECO:0000256" key="5">
    <source>
        <dbReference type="ARBA" id="ARBA00022723"/>
    </source>
</evidence>
<evidence type="ECO:0000256" key="8">
    <source>
        <dbReference type="ARBA" id="ARBA00022801"/>
    </source>
</evidence>
<dbReference type="PANTHER" id="PTHR22993:SF9">
    <property type="entry name" value="FORMAMIDOPYRIMIDINE-DNA GLYCOSYLASE"/>
    <property type="match status" value="1"/>
</dbReference>
<evidence type="ECO:0000259" key="18">
    <source>
        <dbReference type="PROSITE" id="PS51068"/>
    </source>
</evidence>
<evidence type="ECO:0000256" key="15">
    <source>
        <dbReference type="ARBA" id="ARBA00044632"/>
    </source>
</evidence>
<accession>A0ABY5R8E3</accession>
<comment type="similarity">
    <text evidence="3">Belongs to the FPG family.</text>
</comment>
<keyword evidence="8 19" id="KW-0378">Hydrolase</keyword>
<evidence type="ECO:0000256" key="9">
    <source>
        <dbReference type="ARBA" id="ARBA00022833"/>
    </source>
</evidence>
<dbReference type="SUPFAM" id="SSF46946">
    <property type="entry name" value="S13-like H2TH domain"/>
    <property type="match status" value="1"/>
</dbReference>
<dbReference type="InterPro" id="IPR010979">
    <property type="entry name" value="Ribosomal_uS13-like_H2TH"/>
</dbReference>
<name>A0ABY5R8E3_9MOLU</name>
<keyword evidence="12" id="KW-0456">Lyase</keyword>
<dbReference type="InterPro" id="IPR035937">
    <property type="entry name" value="FPG_N"/>
</dbReference>
<evidence type="ECO:0000256" key="12">
    <source>
        <dbReference type="ARBA" id="ARBA00023239"/>
    </source>
</evidence>
<evidence type="ECO:0000313" key="20">
    <source>
        <dbReference type="Proteomes" id="UP001059252"/>
    </source>
</evidence>
<organism evidence="19 20">
    <name type="scientific">Mycoplasma iguanae</name>
    <dbReference type="NCBI Taxonomy" id="292461"/>
    <lineage>
        <taxon>Bacteria</taxon>
        <taxon>Bacillati</taxon>
        <taxon>Mycoplasmatota</taxon>
        <taxon>Mollicutes</taxon>
        <taxon>Mycoplasmataceae</taxon>
        <taxon>Mycoplasma</taxon>
    </lineage>
</organism>
<dbReference type="Pfam" id="PF01149">
    <property type="entry name" value="Fapy_DNA_glyco"/>
    <property type="match status" value="1"/>
</dbReference>
<comment type="catalytic activity">
    <reaction evidence="15">
        <text>2'-deoxyribonucleotide-(2'-deoxyribose 5'-phosphate)-2'-deoxyribonucleotide-DNA = a 3'-end 2'-deoxyribonucleotide-(2,3-dehydro-2,3-deoxyribose 5'-phosphate)-DNA + a 5'-end 5'-phospho-2'-deoxyribonucleoside-DNA + H(+)</text>
        <dbReference type="Rhea" id="RHEA:66592"/>
        <dbReference type="Rhea" id="RHEA-COMP:13180"/>
        <dbReference type="Rhea" id="RHEA-COMP:16897"/>
        <dbReference type="Rhea" id="RHEA-COMP:17067"/>
        <dbReference type="ChEBI" id="CHEBI:15378"/>
        <dbReference type="ChEBI" id="CHEBI:136412"/>
        <dbReference type="ChEBI" id="CHEBI:157695"/>
        <dbReference type="ChEBI" id="CHEBI:167181"/>
        <dbReference type="EC" id="4.2.99.18"/>
    </reaction>
</comment>
<dbReference type="InterPro" id="IPR012319">
    <property type="entry name" value="FPG_cat"/>
</dbReference>
<dbReference type="Pfam" id="PF06831">
    <property type="entry name" value="H2TH"/>
    <property type="match status" value="1"/>
</dbReference>
<feature type="domain" description="Formamidopyrimidine-DNA glycosylase catalytic" evidence="18">
    <location>
        <begin position="2"/>
        <end position="115"/>
    </location>
</feature>
<evidence type="ECO:0000256" key="16">
    <source>
        <dbReference type="PROSITE-ProRule" id="PRU00391"/>
    </source>
</evidence>
<sequence>MPELPEVRVMTKALRDYVVNKTIFDIIILRDSLFKEFSPQEFKNYFKNETILDVTNRGKFIVFHFTNQKILLSHLRMEGKYNFYEERTFRKRNDHVIFEFKDQTNLHYNDTRMFGTFHLRNSENYLTINPLAKLAQIPAQTNAKELFTVLQKKNKAIKTALLDQTILVGLGNIYVDEVLHATQIHPLTKTADITLKQVKEILKKATEILDLSTELGGSSINSYTSLNKKEGKFQNFLKVHTKMGKPCPRCERIIIKTKVNGRGTYICESCQKV</sequence>
<evidence type="ECO:0000256" key="13">
    <source>
        <dbReference type="ARBA" id="ARBA00023268"/>
    </source>
</evidence>
<comment type="cofactor">
    <cofactor evidence="2">
        <name>Zn(2+)</name>
        <dbReference type="ChEBI" id="CHEBI:29105"/>
    </cofactor>
</comment>
<dbReference type="SUPFAM" id="SSF81624">
    <property type="entry name" value="N-terminal domain of MutM-like DNA repair proteins"/>
    <property type="match status" value="1"/>
</dbReference>
<dbReference type="PROSITE" id="PS51066">
    <property type="entry name" value="ZF_FPG_2"/>
    <property type="match status" value="1"/>
</dbReference>
<keyword evidence="9" id="KW-0862">Zinc</keyword>
<comment type="subunit">
    <text evidence="4">Monomer.</text>
</comment>
<keyword evidence="20" id="KW-1185">Reference proteome</keyword>
<proteinExistence type="inferred from homology"/>
<dbReference type="InterPro" id="IPR020629">
    <property type="entry name" value="FPG_Glyclase"/>
</dbReference>
<keyword evidence="11" id="KW-0234">DNA repair</keyword>